<name>A0A699VCS0_TANCI</name>
<feature type="non-terminal residue" evidence="2">
    <location>
        <position position="79"/>
    </location>
</feature>
<reference evidence="2" key="1">
    <citation type="journal article" date="2019" name="Sci. Rep.">
        <title>Draft genome of Tanacetum cinerariifolium, the natural source of mosquito coil.</title>
        <authorList>
            <person name="Yamashiro T."/>
            <person name="Shiraishi A."/>
            <person name="Satake H."/>
            <person name="Nakayama K."/>
        </authorList>
    </citation>
    <scope>NUCLEOTIDE SEQUENCE</scope>
</reference>
<feature type="compositionally biased region" description="Basic and acidic residues" evidence="1">
    <location>
        <begin position="20"/>
        <end position="36"/>
    </location>
</feature>
<feature type="compositionally biased region" description="Polar residues" evidence="1">
    <location>
        <begin position="37"/>
        <end position="50"/>
    </location>
</feature>
<dbReference type="AlphaFoldDB" id="A0A699VCS0"/>
<gene>
    <name evidence="2" type="ORF">Tci_903962</name>
</gene>
<organism evidence="2">
    <name type="scientific">Tanacetum cinerariifolium</name>
    <name type="common">Dalmatian daisy</name>
    <name type="synonym">Chrysanthemum cinerariifolium</name>
    <dbReference type="NCBI Taxonomy" id="118510"/>
    <lineage>
        <taxon>Eukaryota</taxon>
        <taxon>Viridiplantae</taxon>
        <taxon>Streptophyta</taxon>
        <taxon>Embryophyta</taxon>
        <taxon>Tracheophyta</taxon>
        <taxon>Spermatophyta</taxon>
        <taxon>Magnoliopsida</taxon>
        <taxon>eudicotyledons</taxon>
        <taxon>Gunneridae</taxon>
        <taxon>Pentapetalae</taxon>
        <taxon>asterids</taxon>
        <taxon>campanulids</taxon>
        <taxon>Asterales</taxon>
        <taxon>Asteraceae</taxon>
        <taxon>Asteroideae</taxon>
        <taxon>Anthemideae</taxon>
        <taxon>Anthemidinae</taxon>
        <taxon>Tanacetum</taxon>
    </lineage>
</organism>
<dbReference type="EMBL" id="BKCJ011419577">
    <property type="protein sequence ID" value="GFD31993.1"/>
    <property type="molecule type" value="Genomic_DNA"/>
</dbReference>
<feature type="region of interest" description="Disordered" evidence="1">
    <location>
        <begin position="18"/>
        <end position="79"/>
    </location>
</feature>
<evidence type="ECO:0000256" key="1">
    <source>
        <dbReference type="SAM" id="MobiDB-lite"/>
    </source>
</evidence>
<comment type="caution">
    <text evidence="2">The sequence shown here is derived from an EMBL/GenBank/DDBJ whole genome shotgun (WGS) entry which is preliminary data.</text>
</comment>
<proteinExistence type="predicted"/>
<evidence type="ECO:0000313" key="2">
    <source>
        <dbReference type="EMBL" id="GFD31993.1"/>
    </source>
</evidence>
<sequence>MNRHTKDQCFKIIGYPDWWTDDHKTASNKGAKKDKPSTSPTANTRNSTKNNNDRRSEGGFRGVAAAVGEKGWGESFSVK</sequence>
<protein>
    <submittedName>
        <fullName evidence="2">Uncharacterized protein</fullName>
    </submittedName>
</protein>
<accession>A0A699VCS0</accession>